<dbReference type="PROSITE" id="PS50115">
    <property type="entry name" value="ARFGAP"/>
    <property type="match status" value="1"/>
</dbReference>
<dbReference type="SMART" id="SM00105">
    <property type="entry name" value="ArfGap"/>
    <property type="match status" value="1"/>
</dbReference>
<evidence type="ECO:0000256" key="7">
    <source>
        <dbReference type="PROSITE-ProRule" id="PRU00288"/>
    </source>
</evidence>
<dbReference type="SUPFAM" id="SSF57863">
    <property type="entry name" value="ArfGap/RecO-like zinc finger"/>
    <property type="match status" value="1"/>
</dbReference>
<keyword evidence="5" id="KW-0862">Zinc</keyword>
<proteinExistence type="predicted"/>
<dbReference type="InterPro" id="IPR036322">
    <property type="entry name" value="WD40_repeat_dom_sf"/>
</dbReference>
<evidence type="ECO:0000313" key="11">
    <source>
        <dbReference type="Proteomes" id="UP000886611"/>
    </source>
</evidence>
<dbReference type="PROSITE" id="PS50082">
    <property type="entry name" value="WD_REPEATS_2"/>
    <property type="match status" value="4"/>
</dbReference>
<dbReference type="InterPro" id="IPR019775">
    <property type="entry name" value="WD40_repeat_CS"/>
</dbReference>
<feature type="compositionally biased region" description="Polar residues" evidence="8">
    <location>
        <begin position="601"/>
        <end position="622"/>
    </location>
</feature>
<dbReference type="InterPro" id="IPR020472">
    <property type="entry name" value="WD40_PAC1"/>
</dbReference>
<dbReference type="Pfam" id="PF00400">
    <property type="entry name" value="WD40"/>
    <property type="match status" value="4"/>
</dbReference>
<dbReference type="SMART" id="SM00320">
    <property type="entry name" value="WD40"/>
    <property type="match status" value="4"/>
</dbReference>
<dbReference type="Proteomes" id="UP000886611">
    <property type="component" value="Unassembled WGS sequence"/>
</dbReference>
<evidence type="ECO:0000256" key="5">
    <source>
        <dbReference type="ARBA" id="ARBA00022833"/>
    </source>
</evidence>
<dbReference type="InterPro" id="IPR001680">
    <property type="entry name" value="WD40_rpt"/>
</dbReference>
<feature type="repeat" description="WD" evidence="6">
    <location>
        <begin position="494"/>
        <end position="535"/>
    </location>
</feature>
<sequence>MAASAKRKQEEKHLKMLREMTSLLPNRKCFDCDQRGPTYANMTVGSFVCTSCSGILYVPPEQAKVVASVHASISGSSASSTSSTPEVRPLKSLLGDSAPALHLNKSTPSQINKIPKVILIMIIPQSPVVSRVQVQHQQQMAQQFQQEKKQFDLLSDLGGDIFAAPAPQPATSANFANFAHFNSHTGSSSGLANTNFANFDNFPKCSSADFGASQSNATGAPKAAVGKASIPTADKYAALADLDNIFSSAKPEQGAGGQASNVNSAPALAPPSHPASIGGDRYAALAELDSVFSSTAPTSNVYSTTSSVSSSVFGTGATQAQSQQAIPSIPAGFGGIILEYEKGGELKTKSIDLLDLSQETDISALVEEIKKTEPLITPPRTEQVKQLIQRLQEKLGQQDDHRFFLFKVLRAHILPLTNVAFNKSGSSFITGSYDRTCKIWDTASGEELHMLEGHRNVVYAIAFNNPYGDKIATGSFDKTCKLWSAETGKCFHTFRGHSAEIVCLSFNPQSTLVATGSMDNTAKLWDIQTGEEAVTLTGHSAEIISLSFNTTGDKIITGSFDHTVSLWDVQSGRQDTHGKHAGRGVDSLSRRQVRYLWRTQEGATPTNSKTIGYDDNSQSHGH</sequence>
<keyword evidence="3" id="KW-0677">Repeat</keyword>
<dbReference type="Pfam" id="PF01412">
    <property type="entry name" value="ArfGap"/>
    <property type="match status" value="1"/>
</dbReference>
<dbReference type="GO" id="GO:0045109">
    <property type="term" value="P:intermediate filament organization"/>
    <property type="evidence" value="ECO:0007669"/>
    <property type="project" value="TreeGrafter"/>
</dbReference>
<dbReference type="GO" id="GO:0007289">
    <property type="term" value="P:spermatid nucleus differentiation"/>
    <property type="evidence" value="ECO:0007669"/>
    <property type="project" value="TreeGrafter"/>
</dbReference>
<feature type="repeat" description="WD" evidence="6">
    <location>
        <begin position="409"/>
        <end position="450"/>
    </location>
</feature>
<dbReference type="GO" id="GO:0005096">
    <property type="term" value="F:GTPase activator activity"/>
    <property type="evidence" value="ECO:0007669"/>
    <property type="project" value="InterPro"/>
</dbReference>
<dbReference type="GO" id="GO:0008270">
    <property type="term" value="F:zinc ion binding"/>
    <property type="evidence" value="ECO:0007669"/>
    <property type="project" value="UniProtKB-KW"/>
</dbReference>
<keyword evidence="2" id="KW-0479">Metal-binding</keyword>
<protein>
    <submittedName>
        <fullName evidence="10">DAW1 factor</fullName>
    </submittedName>
</protein>
<dbReference type="InterPro" id="IPR015943">
    <property type="entry name" value="WD40/YVTN_repeat-like_dom_sf"/>
</dbReference>
<dbReference type="InterPro" id="IPR037278">
    <property type="entry name" value="ARFGAP/RecO"/>
</dbReference>
<keyword evidence="4 7" id="KW-0863">Zinc-finger</keyword>
<feature type="non-terminal residue" evidence="10">
    <location>
        <position position="622"/>
    </location>
</feature>
<evidence type="ECO:0000256" key="2">
    <source>
        <dbReference type="ARBA" id="ARBA00022723"/>
    </source>
</evidence>
<organism evidence="10 11">
    <name type="scientific">Polypterus senegalus</name>
    <name type="common">Senegal bichir</name>
    <dbReference type="NCBI Taxonomy" id="55291"/>
    <lineage>
        <taxon>Eukaryota</taxon>
        <taxon>Metazoa</taxon>
        <taxon>Chordata</taxon>
        <taxon>Craniata</taxon>
        <taxon>Vertebrata</taxon>
        <taxon>Euteleostomi</taxon>
        <taxon>Actinopterygii</taxon>
        <taxon>Polypteriformes</taxon>
        <taxon>Polypteridae</taxon>
        <taxon>Polypterus</taxon>
    </lineage>
</organism>
<reference evidence="10 11" key="1">
    <citation type="journal article" date="2021" name="Cell">
        <title>Tracing the genetic footprints of vertebrate landing in non-teleost ray-finned fishes.</title>
        <authorList>
            <person name="Bi X."/>
            <person name="Wang K."/>
            <person name="Yang L."/>
            <person name="Pan H."/>
            <person name="Jiang H."/>
            <person name="Wei Q."/>
            <person name="Fang M."/>
            <person name="Yu H."/>
            <person name="Zhu C."/>
            <person name="Cai Y."/>
            <person name="He Y."/>
            <person name="Gan X."/>
            <person name="Zeng H."/>
            <person name="Yu D."/>
            <person name="Zhu Y."/>
            <person name="Jiang H."/>
            <person name="Qiu Q."/>
            <person name="Yang H."/>
            <person name="Zhang Y.E."/>
            <person name="Wang W."/>
            <person name="Zhu M."/>
            <person name="He S."/>
            <person name="Zhang G."/>
        </authorList>
    </citation>
    <scope>NUCLEOTIDE SEQUENCE [LARGE SCALE GENOMIC DNA]</scope>
    <source>
        <strain evidence="10">Bchr_013</strain>
    </source>
</reference>
<dbReference type="PANTHER" id="PTHR46134">
    <property type="entry name" value="DRONGO, ISOFORM F"/>
    <property type="match status" value="1"/>
</dbReference>
<feature type="repeat" description="WD" evidence="6">
    <location>
        <begin position="536"/>
        <end position="577"/>
    </location>
</feature>
<feature type="non-terminal residue" evidence="10">
    <location>
        <position position="1"/>
    </location>
</feature>
<evidence type="ECO:0000256" key="3">
    <source>
        <dbReference type="ARBA" id="ARBA00022737"/>
    </source>
</evidence>
<dbReference type="InterPro" id="IPR038508">
    <property type="entry name" value="ArfGAP_dom_sf"/>
</dbReference>
<dbReference type="InterPro" id="IPR001164">
    <property type="entry name" value="ArfGAP_dom"/>
</dbReference>
<gene>
    <name evidence="10" type="primary">Daw1_0</name>
    <name evidence="10" type="ORF">GTO96_0000880</name>
</gene>
<evidence type="ECO:0000259" key="9">
    <source>
        <dbReference type="PROSITE" id="PS50115"/>
    </source>
</evidence>
<name>A0A8X8BQ28_POLSE</name>
<dbReference type="Gene3D" id="2.130.10.10">
    <property type="entry name" value="YVTN repeat-like/Quinoprotein amine dehydrogenase"/>
    <property type="match status" value="1"/>
</dbReference>
<dbReference type="GO" id="GO:0016020">
    <property type="term" value="C:membrane"/>
    <property type="evidence" value="ECO:0007669"/>
    <property type="project" value="TreeGrafter"/>
</dbReference>
<dbReference type="GO" id="GO:0001675">
    <property type="term" value="P:acrosome assembly"/>
    <property type="evidence" value="ECO:0007669"/>
    <property type="project" value="TreeGrafter"/>
</dbReference>
<dbReference type="GO" id="GO:0031410">
    <property type="term" value="C:cytoplasmic vesicle"/>
    <property type="evidence" value="ECO:0007669"/>
    <property type="project" value="TreeGrafter"/>
</dbReference>
<dbReference type="PROSITE" id="PS00678">
    <property type="entry name" value="WD_REPEATS_1"/>
    <property type="match status" value="2"/>
</dbReference>
<evidence type="ECO:0000256" key="4">
    <source>
        <dbReference type="ARBA" id="ARBA00022771"/>
    </source>
</evidence>
<dbReference type="InterPro" id="IPR052248">
    <property type="entry name" value="Arf-GAP_FG-repeat_protein"/>
</dbReference>
<feature type="region of interest" description="Disordered" evidence="8">
    <location>
        <begin position="250"/>
        <end position="274"/>
    </location>
</feature>
<keyword evidence="1 6" id="KW-0853">WD repeat</keyword>
<evidence type="ECO:0000256" key="8">
    <source>
        <dbReference type="SAM" id="MobiDB-lite"/>
    </source>
</evidence>
<comment type="caution">
    <text evidence="10">The sequence shown here is derived from an EMBL/GenBank/DDBJ whole genome shotgun (WGS) entry which is preliminary data.</text>
</comment>
<dbReference type="CDD" id="cd00200">
    <property type="entry name" value="WD40"/>
    <property type="match status" value="1"/>
</dbReference>
<evidence type="ECO:0000313" key="10">
    <source>
        <dbReference type="EMBL" id="KAG2462271.1"/>
    </source>
</evidence>
<dbReference type="FunFam" id="2.130.10.10:FF:000227">
    <property type="entry name" value="Dynein assembly factor with WDR repeat domains 1"/>
    <property type="match status" value="1"/>
</dbReference>
<dbReference type="EMBL" id="JAATIS010004040">
    <property type="protein sequence ID" value="KAG2462271.1"/>
    <property type="molecule type" value="Genomic_DNA"/>
</dbReference>
<dbReference type="PROSITE" id="PS50294">
    <property type="entry name" value="WD_REPEATS_REGION"/>
    <property type="match status" value="4"/>
</dbReference>
<keyword evidence="11" id="KW-1185">Reference proteome</keyword>
<feature type="repeat" description="WD" evidence="6">
    <location>
        <begin position="451"/>
        <end position="493"/>
    </location>
</feature>
<dbReference type="Gene3D" id="1.10.220.150">
    <property type="entry name" value="Arf GTPase activating protein"/>
    <property type="match status" value="1"/>
</dbReference>
<accession>A0A8X8BQ28</accession>
<dbReference type="PRINTS" id="PR00320">
    <property type="entry name" value="GPROTEINBRPT"/>
</dbReference>
<evidence type="ECO:0000256" key="6">
    <source>
        <dbReference type="PROSITE-ProRule" id="PRU00221"/>
    </source>
</evidence>
<evidence type="ECO:0000256" key="1">
    <source>
        <dbReference type="ARBA" id="ARBA00022574"/>
    </source>
</evidence>
<dbReference type="AlphaFoldDB" id="A0A8X8BQ28"/>
<dbReference type="SUPFAM" id="SSF50978">
    <property type="entry name" value="WD40 repeat-like"/>
    <property type="match status" value="1"/>
</dbReference>
<dbReference type="PANTHER" id="PTHR46134:SF3">
    <property type="entry name" value="ARFGAP WITH FG REPEATS 1"/>
    <property type="match status" value="1"/>
</dbReference>
<feature type="domain" description="Arf-GAP" evidence="9">
    <location>
        <begin position="11"/>
        <end position="97"/>
    </location>
</feature>
<feature type="region of interest" description="Disordered" evidence="8">
    <location>
        <begin position="599"/>
        <end position="622"/>
    </location>
</feature>
<dbReference type="Gene3D" id="3.30.450.50">
    <property type="entry name" value="Longin domain"/>
    <property type="match status" value="1"/>
</dbReference>